<protein>
    <submittedName>
        <fullName evidence="1 2">Uncharacterized protein</fullName>
    </submittedName>
</protein>
<proteinExistence type="predicted"/>
<dbReference type="EnsemblPlants" id="KEH15733">
    <property type="protein sequence ID" value="KEH15733"/>
    <property type="gene ID" value="MTR_0606s0020"/>
</dbReference>
<name>A0A072TFE8_MEDTR</name>
<evidence type="ECO:0000313" key="1">
    <source>
        <dbReference type="EMBL" id="KEH15733.1"/>
    </source>
</evidence>
<sequence>MKVLKWRFKCLRKKIQFMDLDEFKIITEVLEDRLSEVACNVAYVQQMGSSKSFGGNVAVKIDIKKALDFGDLSHMIECLEKKCVWIASIQAIHDMHEWISTSVRTHGGDTDDFPITIGLHQDDIVLLGKSKDKLNERLKTWRQALEIYDFHLSRSCVM</sequence>
<reference evidence="2" key="3">
    <citation type="submission" date="2015-06" db="UniProtKB">
        <authorList>
            <consortium name="EnsemblPlants"/>
        </authorList>
    </citation>
    <scope>IDENTIFICATION</scope>
    <source>
        <strain evidence="2">cv. Jemalong A17</strain>
    </source>
</reference>
<organism evidence="1 3">
    <name type="scientific">Medicago truncatula</name>
    <name type="common">Barrel medic</name>
    <name type="synonym">Medicago tribuloides</name>
    <dbReference type="NCBI Taxonomy" id="3880"/>
    <lineage>
        <taxon>Eukaryota</taxon>
        <taxon>Viridiplantae</taxon>
        <taxon>Streptophyta</taxon>
        <taxon>Embryophyta</taxon>
        <taxon>Tracheophyta</taxon>
        <taxon>Spermatophyta</taxon>
        <taxon>Magnoliopsida</taxon>
        <taxon>eudicotyledons</taxon>
        <taxon>Gunneridae</taxon>
        <taxon>Pentapetalae</taxon>
        <taxon>rosids</taxon>
        <taxon>fabids</taxon>
        <taxon>Fabales</taxon>
        <taxon>Fabaceae</taxon>
        <taxon>Papilionoideae</taxon>
        <taxon>50 kb inversion clade</taxon>
        <taxon>NPAAA clade</taxon>
        <taxon>Hologalegina</taxon>
        <taxon>IRL clade</taxon>
        <taxon>Trifolieae</taxon>
        <taxon>Medicago</taxon>
    </lineage>
</organism>
<reference evidence="1 3" key="2">
    <citation type="journal article" date="2014" name="BMC Genomics">
        <title>An improved genome release (version Mt4.0) for the model legume Medicago truncatula.</title>
        <authorList>
            <person name="Tang H."/>
            <person name="Krishnakumar V."/>
            <person name="Bidwell S."/>
            <person name="Rosen B."/>
            <person name="Chan A."/>
            <person name="Zhou S."/>
            <person name="Gentzbittel L."/>
            <person name="Childs K.L."/>
            <person name="Yandell M."/>
            <person name="Gundlach H."/>
            <person name="Mayer K.F."/>
            <person name="Schwartz D.C."/>
            <person name="Town C.D."/>
        </authorList>
    </citation>
    <scope>GENOME REANNOTATION</scope>
    <source>
        <strain evidence="1">A17</strain>
        <strain evidence="2 3">cv. Jemalong A17</strain>
    </source>
</reference>
<reference evidence="1 3" key="1">
    <citation type="journal article" date="2011" name="Nature">
        <title>The Medicago genome provides insight into the evolution of rhizobial symbioses.</title>
        <authorList>
            <person name="Young N.D."/>
            <person name="Debelle F."/>
            <person name="Oldroyd G.E."/>
            <person name="Geurts R."/>
            <person name="Cannon S.B."/>
            <person name="Udvardi M.K."/>
            <person name="Benedito V.A."/>
            <person name="Mayer K.F."/>
            <person name="Gouzy J."/>
            <person name="Schoof H."/>
            <person name="Van de Peer Y."/>
            <person name="Proost S."/>
            <person name="Cook D.R."/>
            <person name="Meyers B.C."/>
            <person name="Spannagl M."/>
            <person name="Cheung F."/>
            <person name="De Mita S."/>
            <person name="Krishnakumar V."/>
            <person name="Gundlach H."/>
            <person name="Zhou S."/>
            <person name="Mudge J."/>
            <person name="Bharti A.K."/>
            <person name="Murray J.D."/>
            <person name="Naoumkina M.A."/>
            <person name="Rosen B."/>
            <person name="Silverstein K.A."/>
            <person name="Tang H."/>
            <person name="Rombauts S."/>
            <person name="Zhao P.X."/>
            <person name="Zhou P."/>
            <person name="Barbe V."/>
            <person name="Bardou P."/>
            <person name="Bechner M."/>
            <person name="Bellec A."/>
            <person name="Berger A."/>
            <person name="Berges H."/>
            <person name="Bidwell S."/>
            <person name="Bisseling T."/>
            <person name="Choisne N."/>
            <person name="Couloux A."/>
            <person name="Denny R."/>
            <person name="Deshpande S."/>
            <person name="Dai X."/>
            <person name="Doyle J.J."/>
            <person name="Dudez A.M."/>
            <person name="Farmer A.D."/>
            <person name="Fouteau S."/>
            <person name="Franken C."/>
            <person name="Gibelin C."/>
            <person name="Gish J."/>
            <person name="Goldstein S."/>
            <person name="Gonzalez A.J."/>
            <person name="Green P.J."/>
            <person name="Hallab A."/>
            <person name="Hartog M."/>
            <person name="Hua A."/>
            <person name="Humphray S.J."/>
            <person name="Jeong D.H."/>
            <person name="Jing Y."/>
            <person name="Jocker A."/>
            <person name="Kenton S.M."/>
            <person name="Kim D.J."/>
            <person name="Klee K."/>
            <person name="Lai H."/>
            <person name="Lang C."/>
            <person name="Lin S."/>
            <person name="Macmil S.L."/>
            <person name="Magdelenat G."/>
            <person name="Matthews L."/>
            <person name="McCorrison J."/>
            <person name="Monaghan E.L."/>
            <person name="Mun J.H."/>
            <person name="Najar F.Z."/>
            <person name="Nicholson C."/>
            <person name="Noirot C."/>
            <person name="O'Bleness M."/>
            <person name="Paule C.R."/>
            <person name="Poulain J."/>
            <person name="Prion F."/>
            <person name="Qin B."/>
            <person name="Qu C."/>
            <person name="Retzel E.F."/>
            <person name="Riddle C."/>
            <person name="Sallet E."/>
            <person name="Samain S."/>
            <person name="Samson N."/>
            <person name="Sanders I."/>
            <person name="Saurat O."/>
            <person name="Scarpelli C."/>
            <person name="Schiex T."/>
            <person name="Segurens B."/>
            <person name="Severin A.J."/>
            <person name="Sherrier D.J."/>
            <person name="Shi R."/>
            <person name="Sims S."/>
            <person name="Singer S.R."/>
            <person name="Sinharoy S."/>
            <person name="Sterck L."/>
            <person name="Viollet A."/>
            <person name="Wang B.B."/>
            <person name="Wang K."/>
            <person name="Wang M."/>
            <person name="Wang X."/>
            <person name="Warfsmann J."/>
            <person name="Weissenbach J."/>
            <person name="White D.D."/>
            <person name="White J.D."/>
            <person name="Wiley G.B."/>
            <person name="Wincker P."/>
            <person name="Xing Y."/>
            <person name="Yang L."/>
            <person name="Yao Z."/>
            <person name="Ying F."/>
            <person name="Zhai J."/>
            <person name="Zhou L."/>
            <person name="Zuber A."/>
            <person name="Denarie J."/>
            <person name="Dixon R.A."/>
            <person name="May G.D."/>
            <person name="Schwartz D.C."/>
            <person name="Rogers J."/>
            <person name="Quetier F."/>
            <person name="Town C.D."/>
            <person name="Roe B.A."/>
        </authorList>
    </citation>
    <scope>NUCLEOTIDE SEQUENCE [LARGE SCALE GENOMIC DNA]</scope>
    <source>
        <strain evidence="1">A17</strain>
        <strain evidence="2 3">cv. Jemalong A17</strain>
    </source>
</reference>
<gene>
    <name evidence="1" type="ORF">MTR_0606s0020</name>
</gene>
<dbReference type="Proteomes" id="UP000002051">
    <property type="component" value="Unassembled WGS sequence"/>
</dbReference>
<dbReference type="HOGENOM" id="CLU_1671941_0_0_1"/>
<dbReference type="AlphaFoldDB" id="A0A072TFE8"/>
<evidence type="ECO:0000313" key="3">
    <source>
        <dbReference type="Proteomes" id="UP000002051"/>
    </source>
</evidence>
<evidence type="ECO:0000313" key="2">
    <source>
        <dbReference type="EnsemblPlants" id="KEH15733"/>
    </source>
</evidence>
<accession>A0A072TFE8</accession>
<dbReference type="EMBL" id="KL403330">
    <property type="protein sequence ID" value="KEH15733.1"/>
    <property type="molecule type" value="Genomic_DNA"/>
</dbReference>
<dbReference type="STRING" id="3880.A0A072TFE8"/>
<keyword evidence="3" id="KW-1185">Reference proteome</keyword>